<feature type="compositionally biased region" description="Basic and acidic residues" evidence="1">
    <location>
        <begin position="103"/>
        <end position="113"/>
    </location>
</feature>
<organism evidence="2 3">
    <name type="scientific">Pleomassaria siparia CBS 279.74</name>
    <dbReference type="NCBI Taxonomy" id="1314801"/>
    <lineage>
        <taxon>Eukaryota</taxon>
        <taxon>Fungi</taxon>
        <taxon>Dikarya</taxon>
        <taxon>Ascomycota</taxon>
        <taxon>Pezizomycotina</taxon>
        <taxon>Dothideomycetes</taxon>
        <taxon>Pleosporomycetidae</taxon>
        <taxon>Pleosporales</taxon>
        <taxon>Pleomassariaceae</taxon>
        <taxon>Pleomassaria</taxon>
    </lineage>
</organism>
<dbReference type="AlphaFoldDB" id="A0A6G1JXR1"/>
<dbReference type="Proteomes" id="UP000799428">
    <property type="component" value="Unassembled WGS sequence"/>
</dbReference>
<evidence type="ECO:0000313" key="2">
    <source>
        <dbReference type="EMBL" id="KAF2705001.1"/>
    </source>
</evidence>
<dbReference type="OrthoDB" id="5403747at2759"/>
<reference evidence="2" key="1">
    <citation type="journal article" date="2020" name="Stud. Mycol.">
        <title>101 Dothideomycetes genomes: a test case for predicting lifestyles and emergence of pathogens.</title>
        <authorList>
            <person name="Haridas S."/>
            <person name="Albert R."/>
            <person name="Binder M."/>
            <person name="Bloem J."/>
            <person name="Labutti K."/>
            <person name="Salamov A."/>
            <person name="Andreopoulos B."/>
            <person name="Baker S."/>
            <person name="Barry K."/>
            <person name="Bills G."/>
            <person name="Bluhm B."/>
            <person name="Cannon C."/>
            <person name="Castanera R."/>
            <person name="Culley D."/>
            <person name="Daum C."/>
            <person name="Ezra D."/>
            <person name="Gonzalez J."/>
            <person name="Henrissat B."/>
            <person name="Kuo A."/>
            <person name="Liang C."/>
            <person name="Lipzen A."/>
            <person name="Lutzoni F."/>
            <person name="Magnuson J."/>
            <person name="Mondo S."/>
            <person name="Nolan M."/>
            <person name="Ohm R."/>
            <person name="Pangilinan J."/>
            <person name="Park H.-J."/>
            <person name="Ramirez L."/>
            <person name="Alfaro M."/>
            <person name="Sun H."/>
            <person name="Tritt A."/>
            <person name="Yoshinaga Y."/>
            <person name="Zwiers L.-H."/>
            <person name="Turgeon B."/>
            <person name="Goodwin S."/>
            <person name="Spatafora J."/>
            <person name="Crous P."/>
            <person name="Grigoriev I."/>
        </authorList>
    </citation>
    <scope>NUCLEOTIDE SEQUENCE</scope>
    <source>
        <strain evidence="2">CBS 279.74</strain>
    </source>
</reference>
<evidence type="ECO:0000313" key="3">
    <source>
        <dbReference type="Proteomes" id="UP000799428"/>
    </source>
</evidence>
<proteinExistence type="predicted"/>
<dbReference type="EMBL" id="MU005780">
    <property type="protein sequence ID" value="KAF2705001.1"/>
    <property type="molecule type" value="Genomic_DNA"/>
</dbReference>
<keyword evidence="3" id="KW-1185">Reference proteome</keyword>
<feature type="compositionally biased region" description="Basic and acidic residues" evidence="1">
    <location>
        <begin position="123"/>
        <end position="133"/>
    </location>
</feature>
<sequence length="211" mass="24225">MAKEEAISFSPREMEVLALAWQCMESEPKINIDRLAQLTGYTPGSASVTLGKIKKKMRDHAKMSTPISTPRKASSGSVNKTPKSGTKRPAPAASEPAGKKKKNKEEAHKRLDQQYDDNDQEEEYRHIKVKNEETADLLRGAGEYLSHPQQNRHQHQHQHQHQHPHQYQGQNQTHQYADHGYDDNDYNDTKYVAPYAEDEYPRGYDHHDGRK</sequence>
<feature type="compositionally biased region" description="Basic and acidic residues" evidence="1">
    <location>
        <begin position="199"/>
        <end position="211"/>
    </location>
</feature>
<evidence type="ECO:0000256" key="1">
    <source>
        <dbReference type="SAM" id="MobiDB-lite"/>
    </source>
</evidence>
<name>A0A6G1JXR1_9PLEO</name>
<protein>
    <submittedName>
        <fullName evidence="2">Uncharacterized protein</fullName>
    </submittedName>
</protein>
<gene>
    <name evidence="2" type="ORF">K504DRAFT_506469</name>
</gene>
<accession>A0A6G1JXR1</accession>
<feature type="region of interest" description="Disordered" evidence="1">
    <location>
        <begin position="52"/>
        <end position="211"/>
    </location>
</feature>
<feature type="compositionally biased region" description="Basic residues" evidence="1">
    <location>
        <begin position="150"/>
        <end position="164"/>
    </location>
</feature>
<feature type="compositionally biased region" description="Polar residues" evidence="1">
    <location>
        <begin position="65"/>
        <end position="84"/>
    </location>
</feature>